<dbReference type="InterPro" id="IPR042265">
    <property type="entry name" value="DPH1/DPH2_3"/>
</dbReference>
<dbReference type="NCBIfam" id="TIGR00322">
    <property type="entry name" value="diphth2_R"/>
    <property type="match status" value="1"/>
</dbReference>
<dbReference type="InterPro" id="IPR016435">
    <property type="entry name" value="DPH1/DPH2"/>
</dbReference>
<dbReference type="Gene3D" id="3.40.50.11860">
    <property type="entry name" value="Diphthamide synthesis DPH1/DPH2 domain 3"/>
    <property type="match status" value="1"/>
</dbReference>
<evidence type="ECO:0000313" key="1">
    <source>
        <dbReference type="EMBL" id="RVD93346.1"/>
    </source>
</evidence>
<dbReference type="Pfam" id="PF01866">
    <property type="entry name" value="Diphthamide_syn"/>
    <property type="match status" value="1"/>
</dbReference>
<evidence type="ECO:0000313" key="2">
    <source>
        <dbReference type="Proteomes" id="UP000282876"/>
    </source>
</evidence>
<dbReference type="EMBL" id="RCSS01000040">
    <property type="protein sequence ID" value="RVD93346.1"/>
    <property type="molecule type" value="Genomic_DNA"/>
</dbReference>
<dbReference type="STRING" id="291195.A0A437AQU5"/>
<dbReference type="AlphaFoldDB" id="A0A437AQU5"/>
<protein>
    <submittedName>
        <fullName evidence="1">Diphthamide synthase subunit DPH2</fullName>
    </submittedName>
</protein>
<sequence>MYKINYEEIEEKIKNINNLIIIPHKDSMEETVLIYDFIEKINPNINKVIFSPTEIICKTKIYDEYDLLIVFSPLCYIHTPKNVIKIYKNEELILDDKKFYIFDSTFESILEKEVEKECKINVTEENKVEDLIVVTHSQQFYNYFSYIFNNTKPYFEKIKIFDKTDFLMKRICLFDKIKSQKRFGIFFTNVEFKEKADKLKNFLENRKKEVVLIYLKEVSLERLIAFEYLEIIVVIDCPFFIYFDYNSHIPVITPFELVQSFKKEWEGDFEINEFNFDNLDEEIIEKNEETRLVLPVKYNSVEYFREGMYDEDIHNGITGTPSNYKMKE</sequence>
<name>A0A437AQU5_9MICR</name>
<proteinExistence type="predicted"/>
<gene>
    <name evidence="1" type="ORF">TUBRATIS_001260</name>
</gene>
<dbReference type="Proteomes" id="UP000282876">
    <property type="component" value="Unassembled WGS sequence"/>
</dbReference>
<dbReference type="VEuPathDB" id="MicrosporidiaDB:TUBRATIS_001260"/>
<dbReference type="GO" id="GO:0017183">
    <property type="term" value="P:protein histidyl modification to diphthamide"/>
    <property type="evidence" value="ECO:0007669"/>
    <property type="project" value="InterPro"/>
</dbReference>
<dbReference type="GO" id="GO:0090560">
    <property type="term" value="F:2-(3-amino-3-carboxypropyl)histidine synthase activity"/>
    <property type="evidence" value="ECO:0007669"/>
    <property type="project" value="InterPro"/>
</dbReference>
<reference evidence="1 2" key="1">
    <citation type="submission" date="2018-10" db="EMBL/GenBank/DDBJ databases">
        <title>Draft genome sequence of the microsporidian Tubulinosema ratisbonensis.</title>
        <authorList>
            <person name="Polonais V."/>
            <person name="Peyretaillade E."/>
            <person name="Niehus S."/>
            <person name="Wawrzyniak I."/>
            <person name="Franchet A."/>
            <person name="Gaspin C."/>
            <person name="Reichstadt M."/>
            <person name="Belser C."/>
            <person name="Labadie K."/>
            <person name="Delbac F."/>
            <person name="Ferrandon D."/>
        </authorList>
    </citation>
    <scope>NUCLEOTIDE SEQUENCE [LARGE SCALE GENOMIC DNA]</scope>
    <source>
        <strain evidence="1 2">Franzen</strain>
    </source>
</reference>
<accession>A0A437AQU5</accession>
<dbReference type="OrthoDB" id="449241at2759"/>
<comment type="caution">
    <text evidence="1">The sequence shown here is derived from an EMBL/GenBank/DDBJ whole genome shotgun (WGS) entry which is preliminary data.</text>
</comment>
<keyword evidence="2" id="KW-1185">Reference proteome</keyword>
<organism evidence="1 2">
    <name type="scientific">Tubulinosema ratisbonensis</name>
    <dbReference type="NCBI Taxonomy" id="291195"/>
    <lineage>
        <taxon>Eukaryota</taxon>
        <taxon>Fungi</taxon>
        <taxon>Fungi incertae sedis</taxon>
        <taxon>Microsporidia</taxon>
        <taxon>Tubulinosematoidea</taxon>
        <taxon>Tubulinosematidae</taxon>
        <taxon>Tubulinosema</taxon>
    </lineage>
</organism>